<sequence length="147" mass="16498">KMSLAKNFMMEYSGLTINEISKIINQNDLNSTNNEISNLSDEESESEDFIEVPDNKSENVIKIDLKPSTEFNTNEDLFADIFVSDIPKSLIDEKPIENKAIASNQNVVVPVQNSPDVKSSTKSNQKQSERQRKPPIIVSNEIIQNVA</sequence>
<feature type="non-terminal residue" evidence="2">
    <location>
        <position position="1"/>
    </location>
</feature>
<dbReference type="EMBL" id="GECZ01005389">
    <property type="protein sequence ID" value="JAS64380.1"/>
    <property type="molecule type" value="Transcribed_RNA"/>
</dbReference>
<feature type="compositionally biased region" description="Low complexity" evidence="1">
    <location>
        <begin position="104"/>
        <end position="115"/>
    </location>
</feature>
<evidence type="ECO:0000256" key="1">
    <source>
        <dbReference type="SAM" id="MobiDB-lite"/>
    </source>
</evidence>
<evidence type="ECO:0000313" key="2">
    <source>
        <dbReference type="EMBL" id="JAS64380.1"/>
    </source>
</evidence>
<feature type="non-terminal residue" evidence="2">
    <location>
        <position position="147"/>
    </location>
</feature>
<feature type="region of interest" description="Disordered" evidence="1">
    <location>
        <begin position="104"/>
        <end position="139"/>
    </location>
</feature>
<dbReference type="AlphaFoldDB" id="A0A1B6GPP9"/>
<feature type="compositionally biased region" description="Polar residues" evidence="1">
    <location>
        <begin position="116"/>
        <end position="126"/>
    </location>
</feature>
<accession>A0A1B6GPP9</accession>
<proteinExistence type="predicted"/>
<protein>
    <submittedName>
        <fullName evidence="2">Uncharacterized protein</fullName>
    </submittedName>
</protein>
<name>A0A1B6GPP9_9HEMI</name>
<reference evidence="2" key="1">
    <citation type="submission" date="2015-11" db="EMBL/GenBank/DDBJ databases">
        <title>De novo transcriptome assembly of four potential Pierce s Disease insect vectors from Arizona vineyards.</title>
        <authorList>
            <person name="Tassone E.E."/>
        </authorList>
    </citation>
    <scope>NUCLEOTIDE SEQUENCE</scope>
</reference>
<organism evidence="2">
    <name type="scientific">Cuerna arida</name>
    <dbReference type="NCBI Taxonomy" id="1464854"/>
    <lineage>
        <taxon>Eukaryota</taxon>
        <taxon>Metazoa</taxon>
        <taxon>Ecdysozoa</taxon>
        <taxon>Arthropoda</taxon>
        <taxon>Hexapoda</taxon>
        <taxon>Insecta</taxon>
        <taxon>Pterygota</taxon>
        <taxon>Neoptera</taxon>
        <taxon>Paraneoptera</taxon>
        <taxon>Hemiptera</taxon>
        <taxon>Auchenorrhyncha</taxon>
        <taxon>Membracoidea</taxon>
        <taxon>Cicadellidae</taxon>
        <taxon>Cicadellinae</taxon>
        <taxon>Proconiini</taxon>
        <taxon>Cuerna</taxon>
    </lineage>
</organism>
<gene>
    <name evidence="2" type="ORF">g.45151</name>
</gene>